<dbReference type="EMBL" id="CAMXCT020003257">
    <property type="protein sequence ID" value="CAL1156763.1"/>
    <property type="molecule type" value="Genomic_DNA"/>
</dbReference>
<sequence length="215" mass="24165">MLNFKTPECENLGTWLNNFSEHKRSISHRIGNDTRWKRPQNAYIPGPGAYKVDRDHPEHPDHDMGTEAFSIVNPSFSIPRESRVAPDGAMKGISLGRPQEDAVVGQYSVPRLGLISQQKEFAAYFFTSAKESQEALRERKKTSDVPGPGMYPVKRYGDDLGREKTKIIEKAVKKGTRCWAAGQYSHIYQCMKPRSTSLPALRQNPSKMADGAANR</sequence>
<dbReference type="EMBL" id="CAMXCT010003257">
    <property type="protein sequence ID" value="CAI4003388.1"/>
    <property type="molecule type" value="Genomic_DNA"/>
</dbReference>
<dbReference type="EMBL" id="CAMXCT030003257">
    <property type="protein sequence ID" value="CAL4790700.1"/>
    <property type="molecule type" value="Genomic_DNA"/>
</dbReference>
<dbReference type="InterPro" id="IPR010736">
    <property type="entry name" value="SHIPPO-rpt"/>
</dbReference>
<dbReference type="OrthoDB" id="10448830at2759"/>
<dbReference type="Pfam" id="PF07004">
    <property type="entry name" value="SHIPPO-rpt"/>
    <property type="match status" value="1"/>
</dbReference>
<feature type="region of interest" description="Disordered" evidence="1">
    <location>
        <begin position="196"/>
        <end position="215"/>
    </location>
</feature>
<organism evidence="2">
    <name type="scientific">Cladocopium goreaui</name>
    <dbReference type="NCBI Taxonomy" id="2562237"/>
    <lineage>
        <taxon>Eukaryota</taxon>
        <taxon>Sar</taxon>
        <taxon>Alveolata</taxon>
        <taxon>Dinophyceae</taxon>
        <taxon>Suessiales</taxon>
        <taxon>Symbiodiniaceae</taxon>
        <taxon>Cladocopium</taxon>
    </lineage>
</organism>
<gene>
    <name evidence="2" type="ORF">C1SCF055_LOCUS29260</name>
</gene>
<keyword evidence="4" id="KW-1185">Reference proteome</keyword>
<evidence type="ECO:0000313" key="3">
    <source>
        <dbReference type="EMBL" id="CAL4790700.1"/>
    </source>
</evidence>
<evidence type="ECO:0000256" key="1">
    <source>
        <dbReference type="SAM" id="MobiDB-lite"/>
    </source>
</evidence>
<dbReference type="AlphaFoldDB" id="A0A9P1D6J5"/>
<comment type="caution">
    <text evidence="2">The sequence shown here is derived from an EMBL/GenBank/DDBJ whole genome shotgun (WGS) entry which is preliminary data.</text>
</comment>
<name>A0A9P1D6J5_9DINO</name>
<accession>A0A9P1D6J5</accession>
<evidence type="ECO:0000313" key="4">
    <source>
        <dbReference type="Proteomes" id="UP001152797"/>
    </source>
</evidence>
<feature type="region of interest" description="Disordered" evidence="1">
    <location>
        <begin position="137"/>
        <end position="156"/>
    </location>
</feature>
<proteinExistence type="predicted"/>
<feature type="compositionally biased region" description="Polar residues" evidence="1">
    <location>
        <begin position="196"/>
        <end position="206"/>
    </location>
</feature>
<reference evidence="2" key="1">
    <citation type="submission" date="2022-10" db="EMBL/GenBank/DDBJ databases">
        <authorList>
            <person name="Chen Y."/>
            <person name="Dougan E. K."/>
            <person name="Chan C."/>
            <person name="Rhodes N."/>
            <person name="Thang M."/>
        </authorList>
    </citation>
    <scope>NUCLEOTIDE SEQUENCE</scope>
</reference>
<protein>
    <submittedName>
        <fullName evidence="2">Uncharacterized protein</fullName>
    </submittedName>
</protein>
<reference evidence="3 4" key="2">
    <citation type="submission" date="2024-05" db="EMBL/GenBank/DDBJ databases">
        <authorList>
            <person name="Chen Y."/>
            <person name="Shah S."/>
            <person name="Dougan E. K."/>
            <person name="Thang M."/>
            <person name="Chan C."/>
        </authorList>
    </citation>
    <scope>NUCLEOTIDE SEQUENCE [LARGE SCALE GENOMIC DNA]</scope>
</reference>
<dbReference type="Proteomes" id="UP001152797">
    <property type="component" value="Unassembled WGS sequence"/>
</dbReference>
<evidence type="ECO:0000313" key="2">
    <source>
        <dbReference type="EMBL" id="CAI4003388.1"/>
    </source>
</evidence>